<dbReference type="AlphaFoldDB" id="A0A7W9SR36"/>
<dbReference type="EMBL" id="JACHGW010000002">
    <property type="protein sequence ID" value="MBB6051231.1"/>
    <property type="molecule type" value="Genomic_DNA"/>
</dbReference>
<organism evidence="1 2">
    <name type="scientific">Armatimonas rosea</name>
    <dbReference type="NCBI Taxonomy" id="685828"/>
    <lineage>
        <taxon>Bacteria</taxon>
        <taxon>Bacillati</taxon>
        <taxon>Armatimonadota</taxon>
        <taxon>Armatimonadia</taxon>
        <taxon>Armatimonadales</taxon>
        <taxon>Armatimonadaceae</taxon>
        <taxon>Armatimonas</taxon>
    </lineage>
</organism>
<evidence type="ECO:0000313" key="2">
    <source>
        <dbReference type="Proteomes" id="UP000520814"/>
    </source>
</evidence>
<keyword evidence="2" id="KW-1185">Reference proteome</keyword>
<comment type="caution">
    <text evidence="1">The sequence shown here is derived from an EMBL/GenBank/DDBJ whole genome shotgun (WGS) entry which is preliminary data.</text>
</comment>
<dbReference type="Proteomes" id="UP000520814">
    <property type="component" value="Unassembled WGS sequence"/>
</dbReference>
<gene>
    <name evidence="1" type="ORF">HNQ39_003022</name>
</gene>
<proteinExistence type="predicted"/>
<reference evidence="1 2" key="1">
    <citation type="submission" date="2020-08" db="EMBL/GenBank/DDBJ databases">
        <title>Genomic Encyclopedia of Type Strains, Phase IV (KMG-IV): sequencing the most valuable type-strain genomes for metagenomic binning, comparative biology and taxonomic classification.</title>
        <authorList>
            <person name="Goeker M."/>
        </authorList>
    </citation>
    <scope>NUCLEOTIDE SEQUENCE [LARGE SCALE GENOMIC DNA]</scope>
    <source>
        <strain evidence="1 2">DSM 23562</strain>
    </source>
</reference>
<protein>
    <submittedName>
        <fullName evidence="1">Adenylosuccinate synthase</fullName>
    </submittedName>
</protein>
<evidence type="ECO:0000313" key="1">
    <source>
        <dbReference type="EMBL" id="MBB6051231.1"/>
    </source>
</evidence>
<sequence length="122" mass="14151">MSLTITLEPDVEDWVRREAIRLGLDEQGIIQRALRQQSRREQELLTRVQNSFPKDQEAQLRRLAERQDDLTAAEQTELLTLSHQREKQNAARLALLLELAELRGQSLDQVMTELKLTPKPLV</sequence>
<name>A0A7W9SR36_ARMRO</name>
<accession>A0A7W9SR36</accession>
<dbReference type="RefSeq" id="WP_184197656.1">
    <property type="nucleotide sequence ID" value="NZ_JACHGW010000002.1"/>
</dbReference>